<dbReference type="InterPro" id="IPR013785">
    <property type="entry name" value="Aldolase_TIM"/>
</dbReference>
<dbReference type="RefSeq" id="WP_115610585.1">
    <property type="nucleotide sequence ID" value="NZ_JBHLZC010000001.1"/>
</dbReference>
<comment type="similarity">
    <text evidence="3 12 13">Belongs to the DapA family.</text>
</comment>
<accession>A0A381DYI9</accession>
<evidence type="ECO:0000256" key="12">
    <source>
        <dbReference type="HAMAP-Rule" id="MF_00418"/>
    </source>
</evidence>
<dbReference type="CDD" id="cd00950">
    <property type="entry name" value="DHDPS"/>
    <property type="match status" value="1"/>
</dbReference>
<evidence type="ECO:0000313" key="18">
    <source>
        <dbReference type="Proteomes" id="UP000254572"/>
    </source>
</evidence>
<comment type="function">
    <text evidence="1 12">Catalyzes the condensation of (S)-aspartate-beta-semialdehyde [(S)-ASA] and pyruvate to 4-hydroxy-tetrahydrodipicolinate (HTPA).</text>
</comment>
<keyword evidence="10 12" id="KW-0704">Schiff base</keyword>
<dbReference type="InterPro" id="IPR002220">
    <property type="entry name" value="DapA-like"/>
</dbReference>
<dbReference type="GO" id="GO:0009089">
    <property type="term" value="P:lysine biosynthetic process via diaminopimelate"/>
    <property type="evidence" value="ECO:0007669"/>
    <property type="project" value="UniProtKB-UniRule"/>
</dbReference>
<proteinExistence type="inferred from homology"/>
<evidence type="ECO:0000256" key="5">
    <source>
        <dbReference type="ARBA" id="ARBA00022490"/>
    </source>
</evidence>
<dbReference type="GO" id="GO:0008840">
    <property type="term" value="F:4-hydroxy-tetrahydrodipicolinate synthase activity"/>
    <property type="evidence" value="ECO:0007669"/>
    <property type="project" value="UniProtKB-UniRule"/>
</dbReference>
<dbReference type="InterPro" id="IPR020624">
    <property type="entry name" value="Schiff_base-form_aldolases_CS"/>
</dbReference>
<keyword evidence="5 12" id="KW-0963">Cytoplasm</keyword>
<dbReference type="InterPro" id="IPR020625">
    <property type="entry name" value="Schiff_base-form_aldolases_AS"/>
</dbReference>
<evidence type="ECO:0000256" key="1">
    <source>
        <dbReference type="ARBA" id="ARBA00003294"/>
    </source>
</evidence>
<dbReference type="InterPro" id="IPR005263">
    <property type="entry name" value="DapA"/>
</dbReference>
<dbReference type="Gene3D" id="3.20.20.70">
    <property type="entry name" value="Aldolase class I"/>
    <property type="match status" value="1"/>
</dbReference>
<keyword evidence="18" id="KW-1185">Reference proteome</keyword>
<dbReference type="SMART" id="SM01130">
    <property type="entry name" value="DHDPS"/>
    <property type="match status" value="1"/>
</dbReference>
<evidence type="ECO:0000256" key="14">
    <source>
        <dbReference type="PIRSR" id="PIRSR001365-1"/>
    </source>
</evidence>
<comment type="subunit">
    <text evidence="12">Homotetramer; dimer of dimers.</text>
</comment>
<dbReference type="HAMAP" id="MF_00418">
    <property type="entry name" value="DapA"/>
    <property type="match status" value="1"/>
</dbReference>
<feature type="binding site" evidence="12 15">
    <location>
        <position position="45"/>
    </location>
    <ligand>
        <name>pyruvate</name>
        <dbReference type="ChEBI" id="CHEBI:15361"/>
    </ligand>
</feature>
<evidence type="ECO:0000256" key="13">
    <source>
        <dbReference type="PIRNR" id="PIRNR001365"/>
    </source>
</evidence>
<evidence type="ECO:0000256" key="16">
    <source>
        <dbReference type="PIRSR" id="PIRSR001365-3"/>
    </source>
</evidence>
<feature type="site" description="Part of a proton relay during catalysis" evidence="12 16">
    <location>
        <position position="44"/>
    </location>
</feature>
<evidence type="ECO:0000313" key="17">
    <source>
        <dbReference type="EMBL" id="SUX18408.1"/>
    </source>
</evidence>
<evidence type="ECO:0000256" key="9">
    <source>
        <dbReference type="ARBA" id="ARBA00023239"/>
    </source>
</evidence>
<dbReference type="PROSITE" id="PS00666">
    <property type="entry name" value="DHDPS_2"/>
    <property type="match status" value="1"/>
</dbReference>
<feature type="binding site" evidence="12 15">
    <location>
        <position position="203"/>
    </location>
    <ligand>
        <name>pyruvate</name>
        <dbReference type="ChEBI" id="CHEBI:15361"/>
    </ligand>
</feature>
<dbReference type="PANTHER" id="PTHR12128">
    <property type="entry name" value="DIHYDRODIPICOLINATE SYNTHASE"/>
    <property type="match status" value="1"/>
</dbReference>
<dbReference type="OrthoDB" id="9782828at2"/>
<keyword evidence="6 12" id="KW-0028">Amino-acid biosynthesis</keyword>
<comment type="subcellular location">
    <subcellularLocation>
        <location evidence="12">Cytoplasm</location>
    </subcellularLocation>
</comment>
<evidence type="ECO:0000256" key="11">
    <source>
        <dbReference type="ARBA" id="ARBA00047836"/>
    </source>
</evidence>
<dbReference type="UniPathway" id="UPA00034">
    <property type="reaction ID" value="UER00017"/>
</dbReference>
<evidence type="ECO:0000256" key="8">
    <source>
        <dbReference type="ARBA" id="ARBA00023154"/>
    </source>
</evidence>
<protein>
    <recommendedName>
        <fullName evidence="4 12">4-hydroxy-tetrahydrodipicolinate synthase</fullName>
        <shortName evidence="12">HTPA synthase</shortName>
        <ecNumber evidence="4 12">4.3.3.7</ecNumber>
    </recommendedName>
</protein>
<feature type="site" description="Part of a proton relay during catalysis" evidence="12 16">
    <location>
        <position position="107"/>
    </location>
</feature>
<dbReference type="AlphaFoldDB" id="A0A381DYI9"/>
<feature type="site" description="L-lysine inhibitor binding" evidence="16">
    <location>
        <position position="84"/>
    </location>
</feature>
<reference evidence="17 18" key="1">
    <citation type="submission" date="2018-06" db="EMBL/GenBank/DDBJ databases">
        <authorList>
            <consortium name="Pathogen Informatics"/>
            <person name="Doyle S."/>
        </authorList>
    </citation>
    <scope>NUCLEOTIDE SEQUENCE [LARGE SCALE GENOMIC DNA]</scope>
    <source>
        <strain evidence="17 18">NCTC13294</strain>
    </source>
</reference>
<feature type="site" description="L-lysine inhibitor binding; via carbonyl oxygen" evidence="16">
    <location>
        <position position="49"/>
    </location>
</feature>
<dbReference type="PANTHER" id="PTHR12128:SF66">
    <property type="entry name" value="4-HYDROXY-2-OXOGLUTARATE ALDOLASE, MITOCHONDRIAL"/>
    <property type="match status" value="1"/>
</dbReference>
<dbReference type="EC" id="4.3.3.7" evidence="4 12"/>
<dbReference type="PROSITE" id="PS00665">
    <property type="entry name" value="DHDPS_1"/>
    <property type="match status" value="1"/>
</dbReference>
<dbReference type="GO" id="GO:0005829">
    <property type="term" value="C:cytosol"/>
    <property type="evidence" value="ECO:0007669"/>
    <property type="project" value="TreeGrafter"/>
</dbReference>
<dbReference type="NCBIfam" id="TIGR00674">
    <property type="entry name" value="dapA"/>
    <property type="match status" value="1"/>
</dbReference>
<feature type="active site" description="Schiff-base intermediate with substrate" evidence="12 14">
    <location>
        <position position="161"/>
    </location>
</feature>
<dbReference type="PIRSF" id="PIRSF001365">
    <property type="entry name" value="DHDPS"/>
    <property type="match status" value="1"/>
</dbReference>
<organism evidence="17 18">
    <name type="scientific">Cardiobacterium valvarum</name>
    <dbReference type="NCBI Taxonomy" id="194702"/>
    <lineage>
        <taxon>Bacteria</taxon>
        <taxon>Pseudomonadati</taxon>
        <taxon>Pseudomonadota</taxon>
        <taxon>Gammaproteobacteria</taxon>
        <taxon>Cardiobacteriales</taxon>
        <taxon>Cardiobacteriaceae</taxon>
        <taxon>Cardiobacterium</taxon>
    </lineage>
</organism>
<evidence type="ECO:0000256" key="3">
    <source>
        <dbReference type="ARBA" id="ARBA00007592"/>
    </source>
</evidence>
<evidence type="ECO:0000256" key="10">
    <source>
        <dbReference type="ARBA" id="ARBA00023270"/>
    </source>
</evidence>
<feature type="site" description="L-lysine inhibitor binding" evidence="16">
    <location>
        <position position="106"/>
    </location>
</feature>
<dbReference type="GO" id="GO:0019877">
    <property type="term" value="P:diaminopimelate biosynthetic process"/>
    <property type="evidence" value="ECO:0007669"/>
    <property type="project" value="UniProtKB-UniRule"/>
</dbReference>
<dbReference type="EMBL" id="UFUW01000001">
    <property type="protein sequence ID" value="SUX18408.1"/>
    <property type="molecule type" value="Genomic_DNA"/>
</dbReference>
<evidence type="ECO:0000256" key="4">
    <source>
        <dbReference type="ARBA" id="ARBA00012086"/>
    </source>
</evidence>
<name>A0A381DYI9_9GAMM</name>
<sequence length="291" mass="31133">MFRGSIVALVTPMLDNGNIDWARLSQLVEWHVASGTDAIVAVGTTGESATLNPAEHKAVIRYTVEKAAGRIPVIAGAGGNATAEAVELALAAYEAGCAATMQVVPYYNKPPQRGLYAHFKAIAEAVPMPHLLYNVPGRTSCDLLPETVRELAAIDNIVGIKEASTMQRMQELHAVCPQDFTLLCGEDNLAAEAMCNGLVSGVVSVTANLAPDMMHAMTAAALAGEHERCYALNDRLKDLHEAMFYECNPLPVKWALTRLGKINGGIRLPLVPLAPDVQERVEAALRRAALL</sequence>
<comment type="catalytic activity">
    <reaction evidence="11 12">
        <text>L-aspartate 4-semialdehyde + pyruvate = (2S,4S)-4-hydroxy-2,3,4,5-tetrahydrodipicolinate + H2O + H(+)</text>
        <dbReference type="Rhea" id="RHEA:34171"/>
        <dbReference type="ChEBI" id="CHEBI:15361"/>
        <dbReference type="ChEBI" id="CHEBI:15377"/>
        <dbReference type="ChEBI" id="CHEBI:15378"/>
        <dbReference type="ChEBI" id="CHEBI:67139"/>
        <dbReference type="ChEBI" id="CHEBI:537519"/>
        <dbReference type="EC" id="4.3.3.7"/>
    </reaction>
</comment>
<keyword evidence="8 12" id="KW-0457">Lysine biosynthesis</keyword>
<comment type="caution">
    <text evidence="12">Was originally thought to be a dihydrodipicolinate synthase (DHDPS), catalyzing the condensation of (S)-aspartate-beta-semialdehyde [(S)-ASA] and pyruvate to dihydrodipicolinate (DHDP). However, it was shown in E.coli that the product of the enzymatic reaction is not dihydrodipicolinate but in fact (4S)-4-hydroxy-2,3,4,5-tetrahydro-(2S)-dipicolinic acid (HTPA), and that the consecutive dehydration reaction leading to DHDP is not spontaneous but catalyzed by DapB.</text>
</comment>
<evidence type="ECO:0000256" key="2">
    <source>
        <dbReference type="ARBA" id="ARBA00005120"/>
    </source>
</evidence>
<keyword evidence="9 12" id="KW-0456">Lyase</keyword>
<feature type="site" description="L-lysine inhibitor binding" evidence="16">
    <location>
        <position position="80"/>
    </location>
</feature>
<dbReference type="Proteomes" id="UP000254572">
    <property type="component" value="Unassembled WGS sequence"/>
</dbReference>
<dbReference type="Pfam" id="PF00701">
    <property type="entry name" value="DHDPS"/>
    <property type="match status" value="1"/>
</dbReference>
<keyword evidence="7 12" id="KW-0220">Diaminopimelate biosynthesis</keyword>
<comment type="pathway">
    <text evidence="2 12">Amino-acid biosynthesis; L-lysine biosynthesis via DAP pathway; (S)-tetrahydrodipicolinate from L-aspartate: step 3/4.</text>
</comment>
<evidence type="ECO:0000256" key="6">
    <source>
        <dbReference type="ARBA" id="ARBA00022605"/>
    </source>
</evidence>
<evidence type="ECO:0000256" key="15">
    <source>
        <dbReference type="PIRSR" id="PIRSR001365-2"/>
    </source>
</evidence>
<gene>
    <name evidence="17" type="primary">dapA_1</name>
    <name evidence="12" type="synonym">dapA</name>
    <name evidence="17" type="ORF">NCTC13294_00264</name>
</gene>
<feature type="active site" description="Proton donor/acceptor" evidence="12 14">
    <location>
        <position position="133"/>
    </location>
</feature>
<dbReference type="PRINTS" id="PR00146">
    <property type="entry name" value="DHPICSNTHASE"/>
</dbReference>
<evidence type="ECO:0000256" key="7">
    <source>
        <dbReference type="ARBA" id="ARBA00022915"/>
    </source>
</evidence>
<dbReference type="SUPFAM" id="SSF51569">
    <property type="entry name" value="Aldolase"/>
    <property type="match status" value="1"/>
</dbReference>